<comment type="caution">
    <text evidence="2">The sequence shown here is derived from an EMBL/GenBank/DDBJ whole genome shotgun (WGS) entry which is preliminary data.</text>
</comment>
<evidence type="ECO:0000313" key="2">
    <source>
        <dbReference type="EMBL" id="EWT07480.1"/>
    </source>
</evidence>
<gene>
    <name evidence="2" type="ORF">N864_00025</name>
</gene>
<sequence>MEHSRFRKPSIPLVLAGSLVAGIAWGALSRLFMRLVSTTPEFSWEGTLGIVGIGAVAFVLTGLVAGAMARGWSGWWRLAAVPALLIFAGQGLGLLPAAAGTFLAVRVRNVWLRSAALVAGLVGNYALLHSAIDFNWLQPRTLQLGLAVAVLSGAWLGLQFALAARPRAQRAPLRTATDVTRKVTV</sequence>
<name>W9GN04_9MICO</name>
<feature type="transmembrane region" description="Helical" evidence="1">
    <location>
        <begin position="144"/>
        <end position="164"/>
    </location>
</feature>
<dbReference type="AlphaFoldDB" id="W9GN04"/>
<evidence type="ECO:0000256" key="1">
    <source>
        <dbReference type="SAM" id="Phobius"/>
    </source>
</evidence>
<dbReference type="RefSeq" id="WP_034713180.1">
    <property type="nucleotide sequence ID" value="NZ_AWQS01000011.1"/>
</dbReference>
<keyword evidence="1" id="KW-1133">Transmembrane helix</keyword>
<feature type="transmembrane region" description="Helical" evidence="1">
    <location>
        <begin position="75"/>
        <end position="98"/>
    </location>
</feature>
<reference evidence="3" key="1">
    <citation type="submission" date="2013-08" db="EMBL/GenBank/DDBJ databases">
        <title>Intrasporangium oryzae NRRL B-24470.</title>
        <authorList>
            <person name="Liu H."/>
            <person name="Wang G."/>
        </authorList>
    </citation>
    <scope>NUCLEOTIDE SEQUENCE [LARGE SCALE GENOMIC DNA]</scope>
    <source>
        <strain evidence="3">Q5-1</strain>
    </source>
</reference>
<accession>W9GN04</accession>
<feature type="transmembrane region" description="Helical" evidence="1">
    <location>
        <begin position="110"/>
        <end position="132"/>
    </location>
</feature>
<keyword evidence="3" id="KW-1185">Reference proteome</keyword>
<evidence type="ECO:0000313" key="3">
    <source>
        <dbReference type="Proteomes" id="UP000019494"/>
    </source>
</evidence>
<organism evidence="2 3">
    <name type="scientific">Intrasporangium chromatireducens Q5-1</name>
    <dbReference type="NCBI Taxonomy" id="584657"/>
    <lineage>
        <taxon>Bacteria</taxon>
        <taxon>Bacillati</taxon>
        <taxon>Actinomycetota</taxon>
        <taxon>Actinomycetes</taxon>
        <taxon>Micrococcales</taxon>
        <taxon>Intrasporangiaceae</taxon>
        <taxon>Intrasporangium</taxon>
    </lineage>
</organism>
<dbReference type="EMBL" id="AWQS01000011">
    <property type="protein sequence ID" value="EWT07480.1"/>
    <property type="molecule type" value="Genomic_DNA"/>
</dbReference>
<proteinExistence type="predicted"/>
<dbReference type="Proteomes" id="UP000019494">
    <property type="component" value="Unassembled WGS sequence"/>
</dbReference>
<dbReference type="OrthoDB" id="4872245at2"/>
<keyword evidence="1" id="KW-0472">Membrane</keyword>
<protein>
    <submittedName>
        <fullName evidence="2">Uncharacterized protein</fullName>
    </submittedName>
</protein>
<feature type="transmembrane region" description="Helical" evidence="1">
    <location>
        <begin position="12"/>
        <end position="32"/>
    </location>
</feature>
<keyword evidence="1" id="KW-0812">Transmembrane</keyword>
<feature type="transmembrane region" description="Helical" evidence="1">
    <location>
        <begin position="44"/>
        <end position="69"/>
    </location>
</feature>